<keyword evidence="4" id="KW-0503">Monooxygenase</keyword>
<dbReference type="EMBL" id="KY464182">
    <property type="protein sequence ID" value="ATN39896.1"/>
    <property type="molecule type" value="Genomic_DNA"/>
</dbReference>
<dbReference type="GO" id="GO:0004497">
    <property type="term" value="F:monooxygenase activity"/>
    <property type="evidence" value="ECO:0007669"/>
    <property type="project" value="UniProtKB-KW"/>
</dbReference>
<dbReference type="PROSITE" id="PS00086">
    <property type="entry name" value="CYTOCHROME_P450"/>
    <property type="match status" value="1"/>
</dbReference>
<reference evidence="5" key="1">
    <citation type="journal article" date="2017" name="Angew. Chem. Int. Ed. Engl.">
        <title>Cyanobacterial ent-Sterol-Like Natural Products from a Deviated Ubiquinone Pathway.</title>
        <authorList>
            <person name="Moosmann P."/>
            <person name="Ueoka R."/>
            <person name="Grauso L."/>
            <person name="Mangoni A."/>
            <person name="Morinaka B.I."/>
            <person name="Gugger M."/>
            <person name="Piel J."/>
        </authorList>
    </citation>
    <scope>NUCLEOTIDE SEQUENCE</scope>
    <source>
        <strain evidence="5">PCC 10023</strain>
    </source>
</reference>
<evidence type="ECO:0000256" key="2">
    <source>
        <dbReference type="ARBA" id="ARBA00010617"/>
    </source>
</evidence>
<comment type="cofactor">
    <cofactor evidence="1 3">
        <name>heme</name>
        <dbReference type="ChEBI" id="CHEBI:30413"/>
    </cofactor>
</comment>
<dbReference type="InterPro" id="IPR017972">
    <property type="entry name" value="Cyt_P450_CS"/>
</dbReference>
<dbReference type="GO" id="GO:0005506">
    <property type="term" value="F:iron ion binding"/>
    <property type="evidence" value="ECO:0007669"/>
    <property type="project" value="InterPro"/>
</dbReference>
<dbReference type="SUPFAM" id="SSF48264">
    <property type="entry name" value="Cytochrome P450"/>
    <property type="match status" value="1"/>
</dbReference>
<dbReference type="PANTHER" id="PTHR24305:SF166">
    <property type="entry name" value="CYTOCHROME P450 12A4, MITOCHONDRIAL-RELATED"/>
    <property type="match status" value="1"/>
</dbReference>
<feature type="binding site" description="axial binding residue" evidence="3">
    <location>
        <position position="391"/>
    </location>
    <ligand>
        <name>heme</name>
        <dbReference type="ChEBI" id="CHEBI:30413"/>
    </ligand>
    <ligandPart>
        <name>Fe</name>
        <dbReference type="ChEBI" id="CHEBI:18248"/>
    </ligandPart>
</feature>
<name>A0A2D1CP22_9CYAN</name>
<dbReference type="CDD" id="cd11053">
    <property type="entry name" value="CYP110-like"/>
    <property type="match status" value="1"/>
</dbReference>
<evidence type="ECO:0000256" key="3">
    <source>
        <dbReference type="PIRSR" id="PIRSR602401-1"/>
    </source>
</evidence>
<dbReference type="AlphaFoldDB" id="A0A2D1CP22"/>
<dbReference type="PRINTS" id="PR00385">
    <property type="entry name" value="P450"/>
</dbReference>
<dbReference type="GO" id="GO:0020037">
    <property type="term" value="F:heme binding"/>
    <property type="evidence" value="ECO:0007669"/>
    <property type="project" value="InterPro"/>
</dbReference>
<keyword evidence="3 4" id="KW-0349">Heme</keyword>
<dbReference type="PANTHER" id="PTHR24305">
    <property type="entry name" value="CYTOCHROME P450"/>
    <property type="match status" value="1"/>
</dbReference>
<keyword evidence="3 4" id="KW-0479">Metal-binding</keyword>
<keyword evidence="4" id="KW-0560">Oxidoreductase</keyword>
<protein>
    <submittedName>
        <fullName evidence="5">MstB</fullName>
    </submittedName>
</protein>
<dbReference type="InterPro" id="IPR050121">
    <property type="entry name" value="Cytochrome_P450_monoxygenase"/>
</dbReference>
<dbReference type="GO" id="GO:0016705">
    <property type="term" value="F:oxidoreductase activity, acting on paired donors, with incorporation or reduction of molecular oxygen"/>
    <property type="evidence" value="ECO:0007669"/>
    <property type="project" value="InterPro"/>
</dbReference>
<dbReference type="InterPro" id="IPR001128">
    <property type="entry name" value="Cyt_P450"/>
</dbReference>
<dbReference type="Gene3D" id="1.10.630.10">
    <property type="entry name" value="Cytochrome P450"/>
    <property type="match status" value="1"/>
</dbReference>
<organism evidence="5">
    <name type="scientific">Scytonema sp. PCC 10023</name>
    <dbReference type="NCBI Taxonomy" id="1680591"/>
    <lineage>
        <taxon>Bacteria</taxon>
        <taxon>Bacillati</taxon>
        <taxon>Cyanobacteriota</taxon>
        <taxon>Cyanophyceae</taxon>
        <taxon>Nostocales</taxon>
        <taxon>Scytonemataceae</taxon>
        <taxon>Scytonema</taxon>
    </lineage>
</organism>
<proteinExistence type="inferred from homology"/>
<evidence type="ECO:0000313" key="5">
    <source>
        <dbReference type="EMBL" id="ATN39896.1"/>
    </source>
</evidence>
<evidence type="ECO:0000256" key="4">
    <source>
        <dbReference type="RuleBase" id="RU000461"/>
    </source>
</evidence>
<comment type="similarity">
    <text evidence="2 4">Belongs to the cytochrome P450 family.</text>
</comment>
<dbReference type="InterPro" id="IPR036396">
    <property type="entry name" value="Cyt_P450_sf"/>
</dbReference>
<gene>
    <name evidence="5" type="primary">mstB</name>
</gene>
<dbReference type="PRINTS" id="PR00463">
    <property type="entry name" value="EP450I"/>
</dbReference>
<sequence length="454" mass="52003">MKLPDGPRIPPWLETIQLIVRPLEFFDELGERYGDAFTLGDRNNSPVVYLNHPQGIKEIFAADPNLFGSASPIHVETIVGKHSLAITDGELHQRQRRLLMPPFHGERMRAYGQLICDITEQVMAKWTIGQVFSVRSVMQEITLRVILQAVFGLHQGQRYEQLRQLLGSFLDAVSSTLKASLLFIPALRWDLGAWSPWGQFVRLRQQIDQLLYSEIHERRQSIEASRTDILTLLLMARDDVGQPMSDVELRDQLLTLLFAGHETTASALTLALYWIHYLPEVKRKLESEIDTIRTDADPSFIARLPYLTAVCQETLRLHPIAFQTNPRKLKAPLEIMSYQFDPGTILVGLTYLTHKREDLYPQPTRFHPERFLTRQFAPYEYLPFGGGNRSCIGMAFAQFEMKLVLAKILSYWQLALVEQRPVKLVRHTVAVAPPNSLRMLVNGQRQSQKVLSVL</sequence>
<dbReference type="InterPro" id="IPR002401">
    <property type="entry name" value="Cyt_P450_E_grp-I"/>
</dbReference>
<keyword evidence="3 4" id="KW-0408">Iron</keyword>
<accession>A0A2D1CP22</accession>
<evidence type="ECO:0000256" key="1">
    <source>
        <dbReference type="ARBA" id="ARBA00001971"/>
    </source>
</evidence>
<dbReference type="Pfam" id="PF00067">
    <property type="entry name" value="p450"/>
    <property type="match status" value="1"/>
</dbReference>